<evidence type="ECO:0000256" key="1">
    <source>
        <dbReference type="SAM" id="Coils"/>
    </source>
</evidence>
<dbReference type="PANTHER" id="PTHR46518:SF1">
    <property type="entry name" value="OUTER DYNEIN ARM-DOCKING COMPLEX SUBUNIT 3"/>
    <property type="match status" value="1"/>
</dbReference>
<dbReference type="Ensembl" id="ENSSORT00005019455.1">
    <property type="protein sequence ID" value="ENSSORP00005018905.1"/>
    <property type="gene ID" value="ENSSORG00005009298.1"/>
</dbReference>
<sequence length="487" mass="56364">MAFSCDKKGHIDEMKRKLQLLEAEKTAFYESSQTTMKKNKEMIQRLRQENKGLLRKLAEANAVSQVRLHQCVTSPCLNFLLLLFLQEAIETLQEKVLSKEKQLNALRHTTRTKQRHLEELKMEQNRRKEGAAECRLRELENNLEKTQLKCTVAENIGTCYLKLKQHLQVTLSLHLVSLFSVFPPLSSFVFSSFFQAELQQQEELLYKECKEREHIIASYIKKTEELKAPAEKGERRAQRKTMQPDEVSSEAQRSTTRMAGEEEKAISAYEEAFRRIKEATGIQTVEVKRYSSQKEAQENLENMKKDNEKVLQQLKEQKELLTKQLQEMEYSHEAKELEEREQQLQATLRRCDGAKEQLDGLKKNLSTVQAAVEHITIKLEHITLSEGAQEAEVSPDSDEHMVTLLTQIGLKLQILRDELKEKDLAAIKKEMEEEEVSQSFMTPPPLYLIKALVVIMTQVGFLKGKPQIFMGIPHNMFFLLTGKLAHY</sequence>
<dbReference type="GO" id="GO:0036158">
    <property type="term" value="P:outer dynein arm assembly"/>
    <property type="evidence" value="ECO:0007669"/>
    <property type="project" value="InterPro"/>
</dbReference>
<dbReference type="InterPro" id="IPR033192">
    <property type="entry name" value="ODAD3"/>
</dbReference>
<evidence type="ECO:0000313" key="4">
    <source>
        <dbReference type="Proteomes" id="UP000472271"/>
    </source>
</evidence>
<keyword evidence="4" id="KW-1185">Reference proteome</keyword>
<dbReference type="GO" id="GO:0003341">
    <property type="term" value="P:cilium movement"/>
    <property type="evidence" value="ECO:0007669"/>
    <property type="project" value="InterPro"/>
</dbReference>
<dbReference type="AlphaFoldDB" id="A0A672ZNV5"/>
<dbReference type="GO" id="GO:0036064">
    <property type="term" value="C:ciliary basal body"/>
    <property type="evidence" value="ECO:0007669"/>
    <property type="project" value="TreeGrafter"/>
</dbReference>
<accession>A0A672ZNV5</accession>
<evidence type="ECO:0000256" key="2">
    <source>
        <dbReference type="SAM" id="MobiDB-lite"/>
    </source>
</evidence>
<name>A0A672ZNV5_9TELE</name>
<reference evidence="3" key="1">
    <citation type="submission" date="2019-06" db="EMBL/GenBank/DDBJ databases">
        <authorList>
            <consortium name="Wellcome Sanger Institute Data Sharing"/>
        </authorList>
    </citation>
    <scope>NUCLEOTIDE SEQUENCE [LARGE SCALE GENOMIC DNA]</scope>
</reference>
<protein>
    <submittedName>
        <fullName evidence="3">Coiled-coil domain containing 151</fullName>
    </submittedName>
</protein>
<organism evidence="3 4">
    <name type="scientific">Sphaeramia orbicularis</name>
    <name type="common">orbiculate cardinalfish</name>
    <dbReference type="NCBI Taxonomy" id="375764"/>
    <lineage>
        <taxon>Eukaryota</taxon>
        <taxon>Metazoa</taxon>
        <taxon>Chordata</taxon>
        <taxon>Craniata</taxon>
        <taxon>Vertebrata</taxon>
        <taxon>Euteleostomi</taxon>
        <taxon>Actinopterygii</taxon>
        <taxon>Neopterygii</taxon>
        <taxon>Teleostei</taxon>
        <taxon>Neoteleostei</taxon>
        <taxon>Acanthomorphata</taxon>
        <taxon>Gobiaria</taxon>
        <taxon>Kurtiformes</taxon>
        <taxon>Apogonoidei</taxon>
        <taxon>Apogonidae</taxon>
        <taxon>Apogoninae</taxon>
        <taxon>Sphaeramia</taxon>
    </lineage>
</organism>
<keyword evidence="1" id="KW-0175">Coiled coil</keyword>
<dbReference type="GO" id="GO:0097542">
    <property type="term" value="C:ciliary tip"/>
    <property type="evidence" value="ECO:0007669"/>
    <property type="project" value="TreeGrafter"/>
</dbReference>
<dbReference type="Proteomes" id="UP000472271">
    <property type="component" value="Chromosome 1"/>
</dbReference>
<feature type="region of interest" description="Disordered" evidence="2">
    <location>
        <begin position="227"/>
        <end position="262"/>
    </location>
</feature>
<proteinExistence type="predicted"/>
<dbReference type="InParanoid" id="A0A672ZNV5"/>
<reference evidence="3" key="3">
    <citation type="submission" date="2025-09" db="UniProtKB">
        <authorList>
            <consortium name="Ensembl"/>
        </authorList>
    </citation>
    <scope>IDENTIFICATION</scope>
</reference>
<feature type="coiled-coil region" evidence="1">
    <location>
        <begin position="11"/>
        <end position="156"/>
    </location>
</feature>
<dbReference type="GO" id="GO:0035253">
    <property type="term" value="C:ciliary rootlet"/>
    <property type="evidence" value="ECO:0007669"/>
    <property type="project" value="TreeGrafter"/>
</dbReference>
<feature type="compositionally biased region" description="Basic and acidic residues" evidence="2">
    <location>
        <begin position="227"/>
        <end position="236"/>
    </location>
</feature>
<evidence type="ECO:0000313" key="3">
    <source>
        <dbReference type="Ensembl" id="ENSSORP00005018905.1"/>
    </source>
</evidence>
<feature type="coiled-coil region" evidence="1">
    <location>
        <begin position="293"/>
        <end position="371"/>
    </location>
</feature>
<reference evidence="3" key="2">
    <citation type="submission" date="2025-08" db="UniProtKB">
        <authorList>
            <consortium name="Ensembl"/>
        </authorList>
    </citation>
    <scope>IDENTIFICATION</scope>
</reference>
<dbReference type="PANTHER" id="PTHR46518">
    <property type="entry name" value="COILED-COIL DOMAIN-CONTAINING PROTEIN 151"/>
    <property type="match status" value="1"/>
</dbReference>